<feature type="domain" description="Zn(2)-C6 fungal-type" evidence="7">
    <location>
        <begin position="15"/>
        <end position="43"/>
    </location>
</feature>
<evidence type="ECO:0000259" key="7">
    <source>
        <dbReference type="PROSITE" id="PS50048"/>
    </source>
</evidence>
<dbReference type="InterPro" id="IPR021858">
    <property type="entry name" value="Fun_TF"/>
</dbReference>
<keyword evidence="1" id="KW-0479">Metal-binding</keyword>
<dbReference type="EMBL" id="AP024445">
    <property type="protein sequence ID" value="BCS23229.1"/>
    <property type="molecule type" value="Genomic_DNA"/>
</dbReference>
<protein>
    <recommendedName>
        <fullName evidence="7">Zn(2)-C6 fungal-type domain-containing protein</fullName>
    </recommendedName>
</protein>
<dbReference type="PROSITE" id="PS50048">
    <property type="entry name" value="ZN2_CY6_FUNGAL_2"/>
    <property type="match status" value="1"/>
</dbReference>
<organism evidence="8 9">
    <name type="scientific">Aspergillus puulaauensis</name>
    <dbReference type="NCBI Taxonomy" id="1220207"/>
    <lineage>
        <taxon>Eukaryota</taxon>
        <taxon>Fungi</taxon>
        <taxon>Dikarya</taxon>
        <taxon>Ascomycota</taxon>
        <taxon>Pezizomycotina</taxon>
        <taxon>Eurotiomycetes</taxon>
        <taxon>Eurotiomycetidae</taxon>
        <taxon>Eurotiales</taxon>
        <taxon>Aspergillaceae</taxon>
        <taxon>Aspergillus</taxon>
    </lineage>
</organism>
<dbReference type="GO" id="GO:0000981">
    <property type="term" value="F:DNA-binding transcription factor activity, RNA polymerase II-specific"/>
    <property type="evidence" value="ECO:0007669"/>
    <property type="project" value="InterPro"/>
</dbReference>
<evidence type="ECO:0000313" key="8">
    <source>
        <dbReference type="EMBL" id="BCS23229.1"/>
    </source>
</evidence>
<gene>
    <name evidence="8" type="ORF">APUU_31454A</name>
</gene>
<dbReference type="Pfam" id="PF11951">
    <property type="entry name" value="Fungal_trans_2"/>
    <property type="match status" value="1"/>
</dbReference>
<dbReference type="InterPro" id="IPR036864">
    <property type="entry name" value="Zn2-C6_fun-type_DNA-bd_sf"/>
</dbReference>
<dbReference type="OrthoDB" id="2593732at2759"/>
<keyword evidence="4" id="KW-0238">DNA-binding</keyword>
<dbReference type="CDD" id="cd00067">
    <property type="entry name" value="GAL4"/>
    <property type="match status" value="1"/>
</dbReference>
<dbReference type="KEGG" id="apuu:APUU_31454A"/>
<dbReference type="Proteomes" id="UP000654913">
    <property type="component" value="Chromosome 3"/>
</dbReference>
<dbReference type="SUPFAM" id="SSF57701">
    <property type="entry name" value="Zn2/Cys6 DNA-binding domain"/>
    <property type="match status" value="1"/>
</dbReference>
<dbReference type="Pfam" id="PF00172">
    <property type="entry name" value="Zn_clus"/>
    <property type="match status" value="1"/>
</dbReference>
<dbReference type="PANTHER" id="PTHR36206:SF4">
    <property type="entry name" value="HYPOTHETICAL CONSERVED PROTEIN (EUROFUNG)-RELATED"/>
    <property type="match status" value="1"/>
</dbReference>
<dbReference type="RefSeq" id="XP_041555423.1">
    <property type="nucleotide sequence ID" value="XM_041702660.1"/>
</dbReference>
<keyword evidence="2" id="KW-0862">Zinc</keyword>
<dbReference type="GO" id="GO:0008270">
    <property type="term" value="F:zinc ion binding"/>
    <property type="evidence" value="ECO:0007669"/>
    <property type="project" value="InterPro"/>
</dbReference>
<dbReference type="SMART" id="SM00066">
    <property type="entry name" value="GAL4"/>
    <property type="match status" value="1"/>
</dbReference>
<dbReference type="Gene3D" id="4.10.240.10">
    <property type="entry name" value="Zn(2)-C6 fungal-type DNA-binding domain"/>
    <property type="match status" value="1"/>
</dbReference>
<keyword evidence="9" id="KW-1185">Reference proteome</keyword>
<evidence type="ECO:0000256" key="3">
    <source>
        <dbReference type="ARBA" id="ARBA00023015"/>
    </source>
</evidence>
<reference evidence="8" key="2">
    <citation type="submission" date="2021-02" db="EMBL/GenBank/DDBJ databases">
        <title>Aspergillus puulaauensis MK2 genome sequence.</title>
        <authorList>
            <person name="Futagami T."/>
            <person name="Mori K."/>
            <person name="Kadooka C."/>
            <person name="Tanaka T."/>
        </authorList>
    </citation>
    <scope>NUCLEOTIDE SEQUENCE</scope>
    <source>
        <strain evidence="8">MK2</strain>
    </source>
</reference>
<dbReference type="InterPro" id="IPR052360">
    <property type="entry name" value="Transcr_Regulatory_Proteins"/>
</dbReference>
<keyword evidence="5" id="KW-0804">Transcription</keyword>
<evidence type="ECO:0000256" key="4">
    <source>
        <dbReference type="ARBA" id="ARBA00023125"/>
    </source>
</evidence>
<evidence type="ECO:0000313" key="9">
    <source>
        <dbReference type="Proteomes" id="UP000654913"/>
    </source>
</evidence>
<reference evidence="8" key="1">
    <citation type="submission" date="2021-01" db="EMBL/GenBank/DDBJ databases">
        <authorList>
            <consortium name="Aspergillus puulaauensis MK2 genome sequencing consortium"/>
            <person name="Kazuki M."/>
            <person name="Futagami T."/>
        </authorList>
    </citation>
    <scope>NUCLEOTIDE SEQUENCE</scope>
    <source>
        <strain evidence="8">MK2</strain>
    </source>
</reference>
<sequence>MATSRRVTQPRSRNGCITCKIRHVKCDEQKPTCTQCQKSGRKCDGYDNASQTQLRQRINERHRPIERDTFKADQRLVLRQETRTERRYVDFFYTKTSHVFSGLYDSKLWSYLIPQFGEHEPSVRHAMTAIGAIHSRLQITEAASASGDTGPTERFVLEEYNKSIQGLVKSLSVAKGESVDLTLTSCCLFVCLEILRNNRKEALEHIEAGVRIIYKHEQTSPAGAWTSELYQQLRELFIRLNLQASFMGRTLVPLKLYSSDTIQSGLAFNDMVEARNHLDQVITRALLFIRSVGITREAREPAFQLELEMDQEKVHQELLAWRQSHDQLLHKLGPKIQQPELCASLLQRIYYYAAIIWTSVALVRSEDAYDNFTAEFQSMIFHTEQLLQINPSFGNSKTHISESQPSFSLEGGIIAPVYLVACRCRHPSIRRRAQNILSNYPSREGMWDARLHAEIAKLVIQIEESQCAVPPTSERDIGSLARVYEEVQMKLERSNPTQVVIYTKPDGVDGPWKITSTMVDW</sequence>
<keyword evidence="3" id="KW-0805">Transcription regulation</keyword>
<dbReference type="GO" id="GO:0003677">
    <property type="term" value="F:DNA binding"/>
    <property type="evidence" value="ECO:0007669"/>
    <property type="project" value="UniProtKB-KW"/>
</dbReference>
<dbReference type="PROSITE" id="PS00463">
    <property type="entry name" value="ZN2_CY6_FUNGAL_1"/>
    <property type="match status" value="1"/>
</dbReference>
<dbReference type="PANTHER" id="PTHR36206">
    <property type="entry name" value="ASPERCRYPTIN BIOSYNTHESIS CLUSTER-SPECIFIC TRANSCRIPTION REGULATOR ATNN-RELATED"/>
    <property type="match status" value="1"/>
</dbReference>
<keyword evidence="6" id="KW-0539">Nucleus</keyword>
<evidence type="ECO:0000256" key="5">
    <source>
        <dbReference type="ARBA" id="ARBA00023163"/>
    </source>
</evidence>
<evidence type="ECO:0000256" key="2">
    <source>
        <dbReference type="ARBA" id="ARBA00022833"/>
    </source>
</evidence>
<dbReference type="GeneID" id="64973234"/>
<accession>A0A7R8AKU6</accession>
<proteinExistence type="predicted"/>
<evidence type="ECO:0000256" key="6">
    <source>
        <dbReference type="ARBA" id="ARBA00023242"/>
    </source>
</evidence>
<evidence type="ECO:0000256" key="1">
    <source>
        <dbReference type="ARBA" id="ARBA00022723"/>
    </source>
</evidence>
<name>A0A7R8AKU6_9EURO</name>
<dbReference type="AlphaFoldDB" id="A0A7R8AKU6"/>
<dbReference type="InterPro" id="IPR001138">
    <property type="entry name" value="Zn2Cys6_DnaBD"/>
</dbReference>